<reference evidence="6 7" key="1">
    <citation type="journal article" date="2022" name="Syst. Appl. Microbiol.">
        <title>Rhodopirellula aestuarii sp. nov., a novel member of the genus Rhodopirellula isolated from brackish sediments collected in the Tagus River estuary, Portugal.</title>
        <authorList>
            <person name="Vitorino I.R."/>
            <person name="Klimek D."/>
            <person name="Calusinska M."/>
            <person name="Lobo-da-Cunha A."/>
            <person name="Vasconcelos V."/>
            <person name="Lage O.M."/>
        </authorList>
    </citation>
    <scope>NUCLEOTIDE SEQUENCE [LARGE SCALE GENOMIC DNA]</scope>
    <source>
        <strain evidence="6 7">ICT_H3.1</strain>
    </source>
</reference>
<feature type="region of interest" description="Disordered" evidence="2">
    <location>
        <begin position="281"/>
        <end position="324"/>
    </location>
</feature>
<feature type="domain" description="GTPase-associated protein 1 N-terminal" evidence="4">
    <location>
        <begin position="5"/>
        <end position="133"/>
    </location>
</feature>
<evidence type="ECO:0000256" key="1">
    <source>
        <dbReference type="SAM" id="Coils"/>
    </source>
</evidence>
<dbReference type="RefSeq" id="WP_250929501.1">
    <property type="nucleotide sequence ID" value="NZ_JAMQBK010000039.1"/>
</dbReference>
<dbReference type="InterPro" id="IPR045402">
    <property type="entry name" value="GAP1-N2"/>
</dbReference>
<accession>A0ABT0U4P4</accession>
<dbReference type="Proteomes" id="UP001202961">
    <property type="component" value="Unassembled WGS sequence"/>
</dbReference>
<sequence>MSKSSELVYTSAPRGLRPGSRGFCTVAMSESMPAGLVGPLESLSAYRHADGDGQSPVNYMHVRMKVAGRPVNVLSRIAEAPPDYTGRTNKIAYHVVVATTAQAAGGPAAVLRQPGFAIEAWDGEVRKIPELKTIPQADSPQRIAQTWARLSGDAGWAGTVASIFESQAPGPPLYLIYRPEQNADLLALVDEAICLLPESKRWNATFSTHTGELPPGVNCRLRCMIAGSPEALAVPPTAMTLDIASGNLGTPPPSPLVDAARSGQFALSETVGPAAVPAASTPARMELPESTGQPTVSDTGEPRFPVPPPELMPPQLAPPQLRPGQLPPPFQPKSSPFQNHVWALLGVAALLLLCLGGGVTFYLLRTDSDDLLAELNAAAGIENPPEVNVSANVEPEPDVELEPEPVMEPRSAADANADAKAAEPKQADDEKRKSLEDLAKRILDGEAFLGNDHENSITKFSKKVKNELTRLNDRYKQLYELSLQPTDEQLAMWARAEDGEKQLASFIEARKQEIEALKQHVPLNNLQADRERLVELIEIWKVDAKKWEDDKQKQPGLILRLSNRVAVEQTIKKVRATEKDYLQKGQLKLYEELSAKKIELAESLEKQLDPKREELATELKRRRDSHRLLIHFDGDSSRNEDRLQIRPRCEISVNADNLKAINRVKVDDGDLIQLPQSNVAVKLPGRFEGWLSVTRGASEIILKFNLNQKNIPPAVRQRYPILQQLDRFVEQQDVTFESSRILRTAFLGKSEKAKSDIEKWRNEVKRTEGKERREEERRKKEADKWNAAIDKLTAVVIQSPAGKLDELYITQSDQTVIDLKSVKLDIVQVFSKFVTPNVAIGTKIDEHIENLEMLRDSYDELMRNEGVLDFGARLDFGYTLENTSRSATTLGQKPKFITVETFELFFFPELVYGPPN</sequence>
<proteinExistence type="predicted"/>
<comment type="caution">
    <text evidence="6">The sequence shown here is derived from an EMBL/GenBank/DDBJ whole genome shotgun (WGS) entry which is preliminary data.</text>
</comment>
<evidence type="ECO:0000256" key="3">
    <source>
        <dbReference type="SAM" id="Phobius"/>
    </source>
</evidence>
<feature type="coiled-coil region" evidence="1">
    <location>
        <begin position="750"/>
        <end position="777"/>
    </location>
</feature>
<feature type="compositionally biased region" description="Basic and acidic residues" evidence="2">
    <location>
        <begin position="420"/>
        <end position="432"/>
    </location>
</feature>
<evidence type="ECO:0000313" key="7">
    <source>
        <dbReference type="Proteomes" id="UP001202961"/>
    </source>
</evidence>
<name>A0ABT0U4P4_9BACT</name>
<dbReference type="EMBL" id="JAMQBK010000039">
    <property type="protein sequence ID" value="MCM2371868.1"/>
    <property type="molecule type" value="Genomic_DNA"/>
</dbReference>
<keyword evidence="7" id="KW-1185">Reference proteome</keyword>
<evidence type="ECO:0000259" key="5">
    <source>
        <dbReference type="Pfam" id="PF20014"/>
    </source>
</evidence>
<dbReference type="Pfam" id="PF20014">
    <property type="entry name" value="GAP1-M"/>
    <property type="match status" value="1"/>
</dbReference>
<keyword evidence="3" id="KW-1133">Transmembrane helix</keyword>
<feature type="region of interest" description="Disordered" evidence="2">
    <location>
        <begin position="411"/>
        <end position="432"/>
    </location>
</feature>
<keyword evidence="3" id="KW-0472">Membrane</keyword>
<feature type="transmembrane region" description="Helical" evidence="3">
    <location>
        <begin position="341"/>
        <end position="364"/>
    </location>
</feature>
<feature type="compositionally biased region" description="Pro residues" evidence="2">
    <location>
        <begin position="304"/>
        <end position="324"/>
    </location>
</feature>
<organism evidence="6 7">
    <name type="scientific">Aporhodopirellula aestuarii</name>
    <dbReference type="NCBI Taxonomy" id="2950107"/>
    <lineage>
        <taxon>Bacteria</taxon>
        <taxon>Pseudomonadati</taxon>
        <taxon>Planctomycetota</taxon>
        <taxon>Planctomycetia</taxon>
        <taxon>Pirellulales</taxon>
        <taxon>Pirellulaceae</taxon>
        <taxon>Aporhodopirellula</taxon>
    </lineage>
</organism>
<dbReference type="Pfam" id="PF20013">
    <property type="entry name" value="GAP1-N2"/>
    <property type="match status" value="1"/>
</dbReference>
<dbReference type="InterPro" id="IPR045401">
    <property type="entry name" value="GAP1-M"/>
</dbReference>
<protein>
    <submittedName>
        <fullName evidence="6">Uncharacterized protein</fullName>
    </submittedName>
</protein>
<gene>
    <name evidence="6" type="ORF">NB063_14760</name>
</gene>
<keyword evidence="1" id="KW-0175">Coiled coil</keyword>
<keyword evidence="3" id="KW-0812">Transmembrane</keyword>
<evidence type="ECO:0000259" key="4">
    <source>
        <dbReference type="Pfam" id="PF20013"/>
    </source>
</evidence>
<evidence type="ECO:0000256" key="2">
    <source>
        <dbReference type="SAM" id="MobiDB-lite"/>
    </source>
</evidence>
<feature type="domain" description="GTPase-associated protein 1 middle" evidence="5">
    <location>
        <begin position="147"/>
        <end position="232"/>
    </location>
</feature>
<evidence type="ECO:0000313" key="6">
    <source>
        <dbReference type="EMBL" id="MCM2371868.1"/>
    </source>
</evidence>